<evidence type="ECO:0000259" key="1">
    <source>
        <dbReference type="PROSITE" id="PS51886"/>
    </source>
</evidence>
<dbReference type="PANTHER" id="PTHR14499:SF136">
    <property type="entry name" value="GH08630P"/>
    <property type="match status" value="1"/>
</dbReference>
<dbReference type="PANTHER" id="PTHR14499">
    <property type="entry name" value="POTASSIUM CHANNEL TETRAMERIZATION DOMAIN-CONTAINING"/>
    <property type="match status" value="1"/>
</dbReference>
<dbReference type="SMART" id="SM00584">
    <property type="entry name" value="TLDc"/>
    <property type="match status" value="1"/>
</dbReference>
<dbReference type="SUPFAM" id="SSF54695">
    <property type="entry name" value="POZ domain"/>
    <property type="match status" value="2"/>
</dbReference>
<feature type="domain" description="TLDc" evidence="1">
    <location>
        <begin position="222"/>
        <end position="397"/>
    </location>
</feature>
<feature type="domain" description="TLDc" evidence="1">
    <location>
        <begin position="584"/>
        <end position="760"/>
    </location>
</feature>
<dbReference type="Pfam" id="PF02214">
    <property type="entry name" value="BTB_2"/>
    <property type="match status" value="2"/>
</dbReference>
<proteinExistence type="predicted"/>
<organism evidence="2">
    <name type="scientific">Alexandrium catenella</name>
    <name type="common">Red tide dinoflagellate</name>
    <name type="synonym">Gonyaulax catenella</name>
    <dbReference type="NCBI Taxonomy" id="2925"/>
    <lineage>
        <taxon>Eukaryota</taxon>
        <taxon>Sar</taxon>
        <taxon>Alveolata</taxon>
        <taxon>Dinophyceae</taxon>
        <taxon>Gonyaulacales</taxon>
        <taxon>Pyrocystaceae</taxon>
        <taxon>Alexandrium</taxon>
    </lineage>
</organism>
<dbReference type="Gene3D" id="3.30.710.10">
    <property type="entry name" value="Potassium Channel Kv1.1, Chain A"/>
    <property type="match status" value="2"/>
</dbReference>
<reference evidence="2" key="1">
    <citation type="submission" date="2021-01" db="EMBL/GenBank/DDBJ databases">
        <authorList>
            <person name="Corre E."/>
            <person name="Pelletier E."/>
            <person name="Niang G."/>
            <person name="Scheremetjew M."/>
            <person name="Finn R."/>
            <person name="Kale V."/>
            <person name="Holt S."/>
            <person name="Cochrane G."/>
            <person name="Meng A."/>
            <person name="Brown T."/>
            <person name="Cohen L."/>
        </authorList>
    </citation>
    <scope>NUCLEOTIDE SEQUENCE</scope>
    <source>
        <strain evidence="2">OF101</strain>
    </source>
</reference>
<name>A0A7S1LND1_ALECA</name>
<dbReference type="CDD" id="cd18316">
    <property type="entry name" value="BTB_POZ_KCTD-like"/>
    <property type="match status" value="1"/>
</dbReference>
<gene>
    <name evidence="2" type="ORF">ACAT0790_LOCUS11427</name>
</gene>
<evidence type="ECO:0000313" key="2">
    <source>
        <dbReference type="EMBL" id="CAD9109056.1"/>
    </source>
</evidence>
<dbReference type="Pfam" id="PF07534">
    <property type="entry name" value="TLD"/>
    <property type="match status" value="2"/>
</dbReference>
<protein>
    <recommendedName>
        <fullName evidence="1">TLDc domain-containing protein</fullName>
    </recommendedName>
</protein>
<dbReference type="GO" id="GO:0051260">
    <property type="term" value="P:protein homooligomerization"/>
    <property type="evidence" value="ECO:0007669"/>
    <property type="project" value="InterPro"/>
</dbReference>
<dbReference type="PROSITE" id="PS51886">
    <property type="entry name" value="TLDC"/>
    <property type="match status" value="2"/>
</dbReference>
<dbReference type="InterPro" id="IPR003131">
    <property type="entry name" value="T1-type_BTB"/>
</dbReference>
<accession>A0A7S1LND1</accession>
<dbReference type="InterPro" id="IPR011333">
    <property type="entry name" value="SKP1/BTB/POZ_sf"/>
</dbReference>
<dbReference type="AlphaFoldDB" id="A0A7S1LND1"/>
<dbReference type="InterPro" id="IPR006571">
    <property type="entry name" value="TLDc_dom"/>
</dbReference>
<sequence>MAQGGGMQGRLCLHPPARGMDELEDLCRSLVEAGRALCARRAEDDAALTREAQELRVEAAERLRVPETEGGKAPAPTDVLRLNVGGDPSFATTRKTLTCLGHSRLAELFSGRWDSALPRDESGRIFLDFDPAQFRALLDWLGDVCRIGPSANLPDPEESLPPDLRWGFGALCSLLRLSPRGENGGASAGAGRPASLSSELEDLAIADTTIEDEHTMVIPEGSLLTPALGAHLNRMLGTPDVPKKLVLLHRASRDGFTAAAFHALCDGQVRTVTVAQSVGGYIFGGFSGLATWGNQGQWAPSEGAFLFRLAGPGVQVPSKHPLVHNPGHAIYCHGGHGPTFGAGHDLYIQNSASTTGTLTSNLGATYSQQAEGGGIVLTSLAESSSTTITEWEVFSVEQQPSVDGLLREALSVPGELPENRGLLEQVRSVLAVAQASGISQKRRRQEIAGKRAHLERDVEFMKKFIDTPGSEHQIVRLNVSGKAMATMRTTLTQCAGSLLASKFGPRWSVKDEDVVDGGVFFDVSPTLFGTVLQFLRLKRLCGDVGDSLDISAPPVHRNSICAFDRLLDYLSMREYVPIAILDSTLLSHEHYATLQAWLMAGTRDLKQARLLHRASRDGFTAAAFHSHCDGQPHTLTVAKSNGGFLFGGYSGSAAWTSQGQYTASEGAFLFRLAGPGVHQPTKHPLAQNPWNAVYSPGGYGPTFGGGHDLCIQNSTSSRVTVTSNLGHTYSQQAEGASVSLTTLAEANSFDVLEWEVFALVSTAVQVSVAAL</sequence>
<dbReference type="EMBL" id="HBGE01019093">
    <property type="protein sequence ID" value="CAD9109056.1"/>
    <property type="molecule type" value="Transcribed_RNA"/>
</dbReference>